<proteinExistence type="inferred from homology"/>
<dbReference type="SUPFAM" id="SSF81321">
    <property type="entry name" value="Family A G protein-coupled receptor-like"/>
    <property type="match status" value="1"/>
</dbReference>
<evidence type="ECO:0000259" key="9">
    <source>
        <dbReference type="PROSITE" id="PS50262"/>
    </source>
</evidence>
<keyword evidence="11" id="KW-1185">Reference proteome</keyword>
<feature type="compositionally biased region" description="Basic and acidic residues" evidence="7">
    <location>
        <begin position="9"/>
        <end position="20"/>
    </location>
</feature>
<keyword evidence="6" id="KW-0297">G-protein coupled receptor</keyword>
<evidence type="ECO:0000256" key="2">
    <source>
        <dbReference type="ARBA" id="ARBA00004604"/>
    </source>
</evidence>
<feature type="transmembrane region" description="Helical" evidence="8">
    <location>
        <begin position="711"/>
        <end position="737"/>
    </location>
</feature>
<dbReference type="PROSITE" id="PS00237">
    <property type="entry name" value="G_PROTEIN_RECEP_F1_1"/>
    <property type="match status" value="1"/>
</dbReference>
<dbReference type="InterPro" id="IPR017452">
    <property type="entry name" value="GPCR_Rhodpsn_7TM"/>
</dbReference>
<dbReference type="GO" id="GO:0000027">
    <property type="term" value="P:ribosomal large subunit assembly"/>
    <property type="evidence" value="ECO:0007669"/>
    <property type="project" value="TreeGrafter"/>
</dbReference>
<dbReference type="GO" id="GO:0030687">
    <property type="term" value="C:preribosome, large subunit precursor"/>
    <property type="evidence" value="ECO:0007669"/>
    <property type="project" value="TreeGrafter"/>
</dbReference>
<feature type="transmembrane region" description="Helical" evidence="8">
    <location>
        <begin position="662"/>
        <end position="682"/>
    </location>
</feature>
<evidence type="ECO:0000259" key="10">
    <source>
        <dbReference type="PROSITE" id="PS50833"/>
    </source>
</evidence>
<feature type="compositionally biased region" description="Acidic residues" evidence="7">
    <location>
        <begin position="357"/>
        <end position="367"/>
    </location>
</feature>
<evidence type="ECO:0000256" key="3">
    <source>
        <dbReference type="ARBA" id="ARBA00022692"/>
    </source>
</evidence>
<dbReference type="GO" id="GO:0019843">
    <property type="term" value="F:rRNA binding"/>
    <property type="evidence" value="ECO:0007669"/>
    <property type="project" value="InterPro"/>
</dbReference>
<feature type="domain" description="Brix" evidence="10">
    <location>
        <begin position="28"/>
        <end position="291"/>
    </location>
</feature>
<feature type="domain" description="G-protein coupled receptors family 1 profile" evidence="9">
    <location>
        <begin position="559"/>
        <end position="812"/>
    </location>
</feature>
<feature type="region of interest" description="Disordered" evidence="7">
    <location>
        <begin position="1"/>
        <end position="20"/>
    </location>
</feature>
<dbReference type="Pfam" id="PF04427">
    <property type="entry name" value="Brix"/>
    <property type="match status" value="1"/>
</dbReference>
<feature type="compositionally biased region" description="Basic residues" evidence="7">
    <location>
        <begin position="401"/>
        <end position="420"/>
    </location>
</feature>
<dbReference type="GO" id="GO:0006364">
    <property type="term" value="P:rRNA processing"/>
    <property type="evidence" value="ECO:0007669"/>
    <property type="project" value="InterPro"/>
</dbReference>
<name>A0A9Y6MAP6_9CICH</name>
<dbReference type="GO" id="GO:0005730">
    <property type="term" value="C:nucleolus"/>
    <property type="evidence" value="ECO:0007669"/>
    <property type="project" value="UniProtKB-SubCell"/>
</dbReference>
<dbReference type="InterPro" id="IPR045112">
    <property type="entry name" value="PPAN-like"/>
</dbReference>
<dbReference type="SMART" id="SM00879">
    <property type="entry name" value="Brix"/>
    <property type="match status" value="1"/>
</dbReference>
<dbReference type="PANTHER" id="PTHR12661:SF5">
    <property type="entry name" value="SUPPRESSOR OF SWI4 1 HOMOLOG"/>
    <property type="match status" value="1"/>
</dbReference>
<gene>
    <name evidence="12" type="primary">ppan</name>
</gene>
<evidence type="ECO:0000256" key="7">
    <source>
        <dbReference type="SAM" id="MobiDB-lite"/>
    </source>
</evidence>
<dbReference type="PANTHER" id="PTHR12661">
    <property type="entry name" value="PETER PAN-RELATED"/>
    <property type="match status" value="1"/>
</dbReference>
<feature type="transmembrane region" description="Helical" evidence="8">
    <location>
        <begin position="547"/>
        <end position="567"/>
    </location>
</feature>
<dbReference type="AlphaFoldDB" id="A0A9Y6MAP6"/>
<feature type="transmembrane region" description="Helical" evidence="8">
    <location>
        <begin position="579"/>
        <end position="603"/>
    </location>
</feature>
<comment type="similarity">
    <text evidence="6">Belongs to the G-protein coupled receptor 1 family.</text>
</comment>
<dbReference type="PROSITE" id="PS50262">
    <property type="entry name" value="G_PROTEIN_RECEP_F1_2"/>
    <property type="match status" value="1"/>
</dbReference>
<keyword evidence="3 6" id="KW-0812">Transmembrane</keyword>
<evidence type="ECO:0000256" key="1">
    <source>
        <dbReference type="ARBA" id="ARBA00004370"/>
    </source>
</evidence>
<dbReference type="Pfam" id="PF00001">
    <property type="entry name" value="7tm_1"/>
    <property type="match status" value="1"/>
</dbReference>
<sequence length="834" mass="94742">MGKSKTRNQKKDRLQANHEAEETYSAVPHTLVFHRGQVGKNVGQLIIDIRKVMEPYTAVSLKVRKKNVLKDFVAIAGPLGVTHFNIFSKTPTSINMRVARLPKGPMLHFQVTKYCLIKDVVSSLKKHRMHEEQFKYHPLLILNNFGQDGMHIKLMATMFQNMFPSINVHKISLNTIKRCVLLSYNSESEEIEFRHYSLKVVPVGVSRGVKKLMQERFPDMNKFEDISELLMKGANLSESEAEQDEEHNVTELPQVYSGRGNMASQQSAVRLTEIGPRMTLRLMKIQEGMGEGNVIYHSMISKTEEEIQEILKRKEAKIKEKEERRKKQEQNIAQKTEKKEEHRKKSLEGIKKKRAEAEEDSEVEDPGAQDGQGADAESDDEAEYYRQAVGEEPDEGMFPSGKKKRRSSEKSHGPAKRRKLSPGQSLKDRGSKSPGGQHRNQTGKKQQKEGWKKSRDGEKSFGKKMKPTGKAFGAKRAGEQDRFGGKRRNGDRPFKSKSQKGKMGFNKSAGGRKQGFKQRKGKVTPQIKSMLSNFSKCEKFQTGALPVVYGVEFVVALAGNLFALWLLVVKERRNWHTGVVLSCNLAISDLLYVLTLPLLIVYYSKDKHWMFGDAVCKLEKFLFTCNLYVSIFFIMAISVNRCVALACPFFTRSYITPGHAKVTSIVIWVIVGVISSPVLKFASVCSDGSNNKIQCVSFCNKTEHPHYVYKFFLSMFGCLFPFLVTFTSYCVVIWVVWKNVNITPLEKRKVALLVASVLVLYAISFVPYHFFQIYHLHLRLLHPENTVCWIYDMYQVSKGLATVNMCIHPVLYMAVFDSMRVACCGKSSEDNIGG</sequence>
<evidence type="ECO:0000313" key="11">
    <source>
        <dbReference type="Proteomes" id="UP000695023"/>
    </source>
</evidence>
<feature type="compositionally biased region" description="Basic and acidic residues" evidence="7">
    <location>
        <begin position="446"/>
        <end position="461"/>
    </location>
</feature>
<evidence type="ECO:0000256" key="5">
    <source>
        <dbReference type="ARBA" id="ARBA00023136"/>
    </source>
</evidence>
<dbReference type="GeneID" id="102198947"/>
<dbReference type="GO" id="GO:0004930">
    <property type="term" value="F:G protein-coupled receptor activity"/>
    <property type="evidence" value="ECO:0007669"/>
    <property type="project" value="UniProtKB-KW"/>
</dbReference>
<evidence type="ECO:0000256" key="6">
    <source>
        <dbReference type="RuleBase" id="RU000688"/>
    </source>
</evidence>
<feature type="transmembrane region" description="Helical" evidence="8">
    <location>
        <begin position="627"/>
        <end position="650"/>
    </location>
</feature>
<comment type="subcellular location">
    <subcellularLocation>
        <location evidence="1">Membrane</location>
    </subcellularLocation>
    <subcellularLocation>
        <location evidence="2">Nucleus</location>
        <location evidence="2">Nucleolus</location>
    </subcellularLocation>
</comment>
<dbReference type="GO" id="GO:0016020">
    <property type="term" value="C:membrane"/>
    <property type="evidence" value="ECO:0007669"/>
    <property type="project" value="UniProtKB-SubCell"/>
</dbReference>
<feature type="region of interest" description="Disordered" evidence="7">
    <location>
        <begin position="319"/>
        <end position="523"/>
    </location>
</feature>
<evidence type="ECO:0000256" key="8">
    <source>
        <dbReference type="SAM" id="Phobius"/>
    </source>
</evidence>
<evidence type="ECO:0000256" key="4">
    <source>
        <dbReference type="ARBA" id="ARBA00022989"/>
    </source>
</evidence>
<protein>
    <submittedName>
        <fullName evidence="12">Suppressor of SWI4 1 homolog</fullName>
    </submittedName>
</protein>
<dbReference type="PROSITE" id="PS50833">
    <property type="entry name" value="BRIX"/>
    <property type="match status" value="1"/>
</dbReference>
<dbReference type="RefSeq" id="XP_013770564.1">
    <property type="nucleotide sequence ID" value="XM_013915110.1"/>
</dbReference>
<keyword evidence="6" id="KW-0675">Receptor</keyword>
<organism evidence="11 12">
    <name type="scientific">Pundamilia nyererei</name>
    <dbReference type="NCBI Taxonomy" id="303518"/>
    <lineage>
        <taxon>Eukaryota</taxon>
        <taxon>Metazoa</taxon>
        <taxon>Chordata</taxon>
        <taxon>Craniata</taxon>
        <taxon>Vertebrata</taxon>
        <taxon>Euteleostomi</taxon>
        <taxon>Actinopterygii</taxon>
        <taxon>Neopterygii</taxon>
        <taxon>Teleostei</taxon>
        <taxon>Neoteleostei</taxon>
        <taxon>Acanthomorphata</taxon>
        <taxon>Ovalentaria</taxon>
        <taxon>Cichlomorphae</taxon>
        <taxon>Cichliformes</taxon>
        <taxon>Cichlidae</taxon>
        <taxon>African cichlids</taxon>
        <taxon>Pseudocrenilabrinae</taxon>
        <taxon>Haplochromini</taxon>
        <taxon>Pundamilia</taxon>
    </lineage>
</organism>
<keyword evidence="5 8" id="KW-0472">Membrane</keyword>
<dbReference type="CTD" id="56342"/>
<reference evidence="12" key="1">
    <citation type="submission" date="2025-08" db="UniProtKB">
        <authorList>
            <consortium name="RefSeq"/>
        </authorList>
    </citation>
    <scope>IDENTIFICATION</scope>
</reference>
<dbReference type="PRINTS" id="PR01157">
    <property type="entry name" value="P2YPURNOCPTR"/>
</dbReference>
<accession>A0A9Y6MAP6</accession>
<feature type="compositionally biased region" description="Basic and acidic residues" evidence="7">
    <location>
        <begin position="476"/>
        <end position="494"/>
    </location>
</feature>
<dbReference type="Gene3D" id="1.20.1070.10">
    <property type="entry name" value="Rhodopsin 7-helix transmembrane proteins"/>
    <property type="match status" value="1"/>
</dbReference>
<dbReference type="InterPro" id="IPR000276">
    <property type="entry name" value="GPCR_Rhodpsn"/>
</dbReference>
<evidence type="ECO:0000313" key="12">
    <source>
        <dbReference type="RefSeq" id="XP_013770564.1"/>
    </source>
</evidence>
<feature type="transmembrane region" description="Helical" evidence="8">
    <location>
        <begin position="749"/>
        <end position="771"/>
    </location>
</feature>
<keyword evidence="6" id="KW-0807">Transducer</keyword>
<feature type="compositionally biased region" description="Basic and acidic residues" evidence="7">
    <location>
        <begin position="319"/>
        <end position="340"/>
    </location>
</feature>
<dbReference type="Proteomes" id="UP000695023">
    <property type="component" value="Unplaced"/>
</dbReference>
<dbReference type="PRINTS" id="PR00237">
    <property type="entry name" value="GPCRRHODOPSN"/>
</dbReference>
<dbReference type="InterPro" id="IPR007109">
    <property type="entry name" value="Brix"/>
</dbReference>
<keyword evidence="4 8" id="KW-1133">Transmembrane helix</keyword>